<feature type="compositionally biased region" description="Polar residues" evidence="7">
    <location>
        <begin position="195"/>
        <end position="219"/>
    </location>
</feature>
<feature type="compositionally biased region" description="Basic and acidic residues" evidence="7">
    <location>
        <begin position="175"/>
        <end position="187"/>
    </location>
</feature>
<dbReference type="GO" id="GO:0000981">
    <property type="term" value="F:DNA-binding transcription factor activity, RNA polymerase II-specific"/>
    <property type="evidence" value="ECO:0007669"/>
    <property type="project" value="InterPro"/>
</dbReference>
<evidence type="ECO:0000256" key="6">
    <source>
        <dbReference type="RuleBase" id="RU000682"/>
    </source>
</evidence>
<evidence type="ECO:0000256" key="7">
    <source>
        <dbReference type="SAM" id="MobiDB-lite"/>
    </source>
</evidence>
<evidence type="ECO:0000256" key="2">
    <source>
        <dbReference type="ARBA" id="ARBA00023125"/>
    </source>
</evidence>
<evidence type="ECO:0000256" key="3">
    <source>
        <dbReference type="ARBA" id="ARBA00023155"/>
    </source>
</evidence>
<feature type="region of interest" description="Disordered" evidence="7">
    <location>
        <begin position="300"/>
        <end position="319"/>
    </location>
</feature>
<dbReference type="PANTHER" id="PTHR24323:SF7">
    <property type="entry name" value="HOMEOBOX DOMAIN-CONTAINING PROTEIN"/>
    <property type="match status" value="1"/>
</dbReference>
<gene>
    <name evidence="9" type="ORF">EJ08DRAFT_650568</name>
</gene>
<feature type="compositionally biased region" description="Polar residues" evidence="7">
    <location>
        <begin position="501"/>
        <end position="511"/>
    </location>
</feature>
<dbReference type="OrthoDB" id="6159439at2759"/>
<feature type="compositionally biased region" description="Polar residues" evidence="7">
    <location>
        <begin position="429"/>
        <end position="439"/>
    </location>
</feature>
<dbReference type="SMART" id="SM00389">
    <property type="entry name" value="HOX"/>
    <property type="match status" value="1"/>
</dbReference>
<accession>A0A9P4TXE2</accession>
<organism evidence="9 10">
    <name type="scientific">Tothia fuscella</name>
    <dbReference type="NCBI Taxonomy" id="1048955"/>
    <lineage>
        <taxon>Eukaryota</taxon>
        <taxon>Fungi</taxon>
        <taxon>Dikarya</taxon>
        <taxon>Ascomycota</taxon>
        <taxon>Pezizomycotina</taxon>
        <taxon>Dothideomycetes</taxon>
        <taxon>Pleosporomycetidae</taxon>
        <taxon>Venturiales</taxon>
        <taxon>Cylindrosympodiaceae</taxon>
        <taxon>Tothia</taxon>
    </lineage>
</organism>
<dbReference type="Proteomes" id="UP000800235">
    <property type="component" value="Unassembled WGS sequence"/>
</dbReference>
<dbReference type="AlphaFoldDB" id="A0A9P4TXE2"/>
<dbReference type="EMBL" id="MU007049">
    <property type="protein sequence ID" value="KAF2429141.1"/>
    <property type="molecule type" value="Genomic_DNA"/>
</dbReference>
<comment type="caution">
    <text evidence="9">The sequence shown here is derived from an EMBL/GenBank/DDBJ whole genome shotgun (WGS) entry which is preliminary data.</text>
</comment>
<keyword evidence="2 5" id="KW-0238">DNA-binding</keyword>
<dbReference type="PROSITE" id="PS00027">
    <property type="entry name" value="HOMEOBOX_1"/>
    <property type="match status" value="1"/>
</dbReference>
<evidence type="ECO:0000259" key="8">
    <source>
        <dbReference type="PROSITE" id="PS50071"/>
    </source>
</evidence>
<feature type="compositionally biased region" description="Polar residues" evidence="7">
    <location>
        <begin position="13"/>
        <end position="34"/>
    </location>
</feature>
<name>A0A9P4TXE2_9PEZI</name>
<dbReference type="PROSITE" id="PS50071">
    <property type="entry name" value="HOMEOBOX_2"/>
    <property type="match status" value="1"/>
</dbReference>
<dbReference type="GO" id="GO:0005634">
    <property type="term" value="C:nucleus"/>
    <property type="evidence" value="ECO:0007669"/>
    <property type="project" value="UniProtKB-SubCell"/>
</dbReference>
<proteinExistence type="predicted"/>
<dbReference type="InterPro" id="IPR017970">
    <property type="entry name" value="Homeobox_CS"/>
</dbReference>
<keyword evidence="3 5" id="KW-0371">Homeobox</keyword>
<feature type="region of interest" description="Disordered" evidence="7">
    <location>
        <begin position="1"/>
        <end position="78"/>
    </location>
</feature>
<dbReference type="PANTHER" id="PTHR24323">
    <property type="entry name" value="CEH-10 HOMEODOMAIN-CONTAINING HOMOLOG"/>
    <property type="match status" value="1"/>
</dbReference>
<dbReference type="SUPFAM" id="SSF46689">
    <property type="entry name" value="Homeodomain-like"/>
    <property type="match status" value="1"/>
</dbReference>
<sequence>MNSPPSSEESENGLEQIQSTSSPIEQLSFVNHSPEQIRDSTAADAENKNNSRQKRRRTSPEDQRILEEEFQRNSKPDKTARMAIVTRVALGEKEVQIWFQNRRQNSRRKSRPLDEHQVLSHLNTTSESHSSTLTGPNEQQLLPNQLRPGAEVMEGLGIGHVAMVEEQASSGLSQDRSEQTVKGKDYVSGKADAQPESQGTTISMTSASSIGVPNSTNPSEIDGASAITASQEAAQSTASLSKGYLANRRSASFIRPQDGLYGLPNPQSVNPRPLRRTGSSVLKLSMTEDGQAKVIDYNALSPSPPRSQTSNILEPAPTRSAGVRRSYSAAGLSDLFGLYDPQKMPRIPGRSRNSQTWAMYCDSDARTSKTLIQTAEQEASGSAGAAITLMRNTSKSALRTNVKKGNTPVLSQNGFSESKKQPRPALKRASTTHGRLQQHSSKSATSGKSKKGEEGDEWERPNTDSDKENWEPEDGQAQAQIPRRRAHASLPSGRRAVLGENANTMSNSSSLGAMMDRQQKQRGSKNAGAEVPIFVEDSPPRSPDMDCVASLLSLSKGAWR</sequence>
<dbReference type="InterPro" id="IPR001356">
    <property type="entry name" value="HD"/>
</dbReference>
<reference evidence="9" key="1">
    <citation type="journal article" date="2020" name="Stud. Mycol.">
        <title>101 Dothideomycetes genomes: a test case for predicting lifestyles and emergence of pathogens.</title>
        <authorList>
            <person name="Haridas S."/>
            <person name="Albert R."/>
            <person name="Binder M."/>
            <person name="Bloem J."/>
            <person name="Labutti K."/>
            <person name="Salamov A."/>
            <person name="Andreopoulos B."/>
            <person name="Baker S."/>
            <person name="Barry K."/>
            <person name="Bills G."/>
            <person name="Bluhm B."/>
            <person name="Cannon C."/>
            <person name="Castanera R."/>
            <person name="Culley D."/>
            <person name="Daum C."/>
            <person name="Ezra D."/>
            <person name="Gonzalez J."/>
            <person name="Henrissat B."/>
            <person name="Kuo A."/>
            <person name="Liang C."/>
            <person name="Lipzen A."/>
            <person name="Lutzoni F."/>
            <person name="Magnuson J."/>
            <person name="Mondo S."/>
            <person name="Nolan M."/>
            <person name="Ohm R."/>
            <person name="Pangilinan J."/>
            <person name="Park H.-J."/>
            <person name="Ramirez L."/>
            <person name="Alfaro M."/>
            <person name="Sun H."/>
            <person name="Tritt A."/>
            <person name="Yoshinaga Y."/>
            <person name="Zwiers L.-H."/>
            <person name="Turgeon B."/>
            <person name="Goodwin S."/>
            <person name="Spatafora J."/>
            <person name="Crous P."/>
            <person name="Grigoriev I."/>
        </authorList>
    </citation>
    <scope>NUCLEOTIDE SEQUENCE</scope>
    <source>
        <strain evidence="9">CBS 130266</strain>
    </source>
</reference>
<evidence type="ECO:0000256" key="1">
    <source>
        <dbReference type="ARBA" id="ARBA00004123"/>
    </source>
</evidence>
<dbReference type="InterPro" id="IPR051775">
    <property type="entry name" value="Homeobox_domain"/>
</dbReference>
<feature type="domain" description="Homeobox" evidence="8">
    <location>
        <begin position="49"/>
        <end position="109"/>
    </location>
</feature>
<feature type="region of interest" description="Disordered" evidence="7">
    <location>
        <begin position="397"/>
        <end position="543"/>
    </location>
</feature>
<evidence type="ECO:0000256" key="5">
    <source>
        <dbReference type="PROSITE-ProRule" id="PRU00108"/>
    </source>
</evidence>
<evidence type="ECO:0000313" key="10">
    <source>
        <dbReference type="Proteomes" id="UP000800235"/>
    </source>
</evidence>
<comment type="subcellular location">
    <subcellularLocation>
        <location evidence="1 5 6">Nucleus</location>
    </subcellularLocation>
</comment>
<feature type="region of interest" description="Disordered" evidence="7">
    <location>
        <begin position="122"/>
        <end position="142"/>
    </location>
</feature>
<evidence type="ECO:0000256" key="4">
    <source>
        <dbReference type="ARBA" id="ARBA00023242"/>
    </source>
</evidence>
<evidence type="ECO:0000313" key="9">
    <source>
        <dbReference type="EMBL" id="KAF2429141.1"/>
    </source>
</evidence>
<keyword evidence="10" id="KW-1185">Reference proteome</keyword>
<protein>
    <recommendedName>
        <fullName evidence="8">Homeobox domain-containing protein</fullName>
    </recommendedName>
</protein>
<dbReference type="Pfam" id="PF00046">
    <property type="entry name" value="Homeodomain"/>
    <property type="match status" value="1"/>
</dbReference>
<feature type="DNA-binding region" description="Homeobox" evidence="5">
    <location>
        <begin position="51"/>
        <end position="110"/>
    </location>
</feature>
<dbReference type="Gene3D" id="1.10.10.60">
    <property type="entry name" value="Homeodomain-like"/>
    <property type="match status" value="1"/>
</dbReference>
<keyword evidence="4 5" id="KW-0539">Nucleus</keyword>
<dbReference type="InterPro" id="IPR009057">
    <property type="entry name" value="Homeodomain-like_sf"/>
</dbReference>
<feature type="compositionally biased region" description="Basic and acidic residues" evidence="7">
    <location>
        <begin position="58"/>
        <end position="78"/>
    </location>
</feature>
<feature type="compositionally biased region" description="Basic and acidic residues" evidence="7">
    <location>
        <begin position="450"/>
        <end position="470"/>
    </location>
</feature>
<dbReference type="CDD" id="cd00086">
    <property type="entry name" value="homeodomain"/>
    <property type="match status" value="1"/>
</dbReference>
<feature type="region of interest" description="Disordered" evidence="7">
    <location>
        <begin position="167"/>
        <end position="222"/>
    </location>
</feature>
<dbReference type="GO" id="GO:0000976">
    <property type="term" value="F:transcription cis-regulatory region binding"/>
    <property type="evidence" value="ECO:0007669"/>
    <property type="project" value="TreeGrafter"/>
</dbReference>